<dbReference type="PANTHER" id="PTHR43788:SF8">
    <property type="entry name" value="DNA-BINDING PROTEIN SMUBP-2"/>
    <property type="match status" value="1"/>
</dbReference>
<dbReference type="Proteomes" id="UP000241118">
    <property type="component" value="Unassembled WGS sequence"/>
</dbReference>
<dbReference type="Gene3D" id="3.40.50.300">
    <property type="entry name" value="P-loop containing nucleotide triphosphate hydrolases"/>
    <property type="match status" value="3"/>
</dbReference>
<dbReference type="InterPro" id="IPR050534">
    <property type="entry name" value="Coronavir_polyprotein_1ab"/>
</dbReference>
<keyword evidence="1" id="KW-0547">Nucleotide-binding</keyword>
<dbReference type="SUPFAM" id="SSF52540">
    <property type="entry name" value="P-loop containing nucleoside triphosphate hydrolases"/>
    <property type="match status" value="1"/>
</dbReference>
<keyword evidence="3" id="KW-0347">Helicase</keyword>
<evidence type="ECO:0000313" key="6">
    <source>
        <dbReference type="EMBL" id="PSL57708.1"/>
    </source>
</evidence>
<accession>A0A2P8IGW7</accession>
<name>A0A2P8IGW7_SACCR</name>
<organism evidence="6 7">
    <name type="scientific">Saccharothrix carnea</name>
    <dbReference type="NCBI Taxonomy" id="1280637"/>
    <lineage>
        <taxon>Bacteria</taxon>
        <taxon>Bacillati</taxon>
        <taxon>Actinomycetota</taxon>
        <taxon>Actinomycetes</taxon>
        <taxon>Pseudonocardiales</taxon>
        <taxon>Pseudonocardiaceae</taxon>
        <taxon>Saccharothrix</taxon>
    </lineage>
</organism>
<evidence type="ECO:0000259" key="5">
    <source>
        <dbReference type="Pfam" id="PF13087"/>
    </source>
</evidence>
<evidence type="ECO:0000256" key="2">
    <source>
        <dbReference type="ARBA" id="ARBA00022801"/>
    </source>
</evidence>
<dbReference type="Pfam" id="PF13087">
    <property type="entry name" value="AAA_12"/>
    <property type="match status" value="1"/>
</dbReference>
<sequence length="943" mass="99656">MTVPAVLRTLARLSASEQPQRVQLDLTRTAGLVWLGADESAWQALTRDQDPPAEPPTPWTARPDQRATVDRLASFDALHQEDRLLRLGWAFLCGPATIGGQRRRVCLPLVSRPVRLQPAGRRGYVFQVAGDVGVFPLLADWSEAAELETRLTRDPEWITAALAASGFADVPVLGPDRDPRRLIGGDELVVVAGCGLHAGEPVVSTERGAALYAWARRAGVEDTALAGLYSSAEHDPVPDQDGVAHGALPLSPSQRAAVLAARTAPVTVIGGPPGSGKTHTLAAIALDAVAAGRSVLLASRTRNAADVLGEALRRAGGPIPVLFGDSELRQEMARELGTGLAATTAKGELERLDRTRTNAVAAVARVERAVAAALRDEELVEAAVRFEALMPAHRSVAPRAFGADVDFERLHGLLLPRHGLLGGLRTRWALRSARRLAGAADDVDVADLEAAVRAAEQSAAQVRVAANGGTSLDALRGLLAEEDARGHTATAAWLATLAVSRRGAGPRRAVAALATALRSGRAARRRALADVSAEHLAQALPLWVGTLADVEDILPAVPGIFDLVVIDEASHVDQPLAAPALLRGRRAVIGGDPRQLRHVSFVGDQAVREALTAEGTVSSADRLDVPKVSLFDAGAAASGVHWLTEHHRCAPHLIGFAATRFYEGRIALLTTHPSIADVDCIDVEHVEGVRDDKGVNAVEVDAVLAHLRRRIAAGVRSIGVVTPFRAQADALEKALLDRLSLEEITTGGVRVGTVHGVQGSEFDEVVISVALTDADRPAAWRFANDPNLLAVLTTRARRLVHVITSATEPVGLIGEYLRHAAVPPTETEGAAPSDEWTARLAAELTALGLAPRTGYPVGQWRVDLVVGGRESAVALDTRPHPDGTAAHLARWRALRGAGWRVRDAFPSRFAHDPARAALELAGELAPVAATPARAASPAPTERT</sequence>
<dbReference type="Pfam" id="PF13604">
    <property type="entry name" value="AAA_30"/>
    <property type="match status" value="1"/>
</dbReference>
<keyword evidence="4" id="KW-0067">ATP-binding</keyword>
<keyword evidence="2" id="KW-0378">Hydrolase</keyword>
<dbReference type="InterPro" id="IPR047187">
    <property type="entry name" value="SF1_C_Upf1"/>
</dbReference>
<evidence type="ECO:0000256" key="1">
    <source>
        <dbReference type="ARBA" id="ARBA00022741"/>
    </source>
</evidence>
<dbReference type="InterPro" id="IPR027417">
    <property type="entry name" value="P-loop_NTPase"/>
</dbReference>
<evidence type="ECO:0000313" key="7">
    <source>
        <dbReference type="Proteomes" id="UP000241118"/>
    </source>
</evidence>
<dbReference type="RefSeq" id="WP_106614592.1">
    <property type="nucleotide sequence ID" value="NZ_PYAX01000002.1"/>
</dbReference>
<dbReference type="EMBL" id="PYAX01000002">
    <property type="protein sequence ID" value="PSL57708.1"/>
    <property type="molecule type" value="Genomic_DNA"/>
</dbReference>
<dbReference type="AlphaFoldDB" id="A0A2P8IGW7"/>
<evidence type="ECO:0000256" key="4">
    <source>
        <dbReference type="ARBA" id="ARBA00022840"/>
    </source>
</evidence>
<dbReference type="PANTHER" id="PTHR43788">
    <property type="entry name" value="DNA2/NAM7 HELICASE FAMILY MEMBER"/>
    <property type="match status" value="1"/>
</dbReference>
<feature type="domain" description="DNA2/NAM7 helicase-like C-terminal" evidence="5">
    <location>
        <begin position="629"/>
        <end position="805"/>
    </location>
</feature>
<dbReference type="InterPro" id="IPR041679">
    <property type="entry name" value="DNA2/NAM7-like_C"/>
</dbReference>
<dbReference type="GO" id="GO:0016787">
    <property type="term" value="F:hydrolase activity"/>
    <property type="evidence" value="ECO:0007669"/>
    <property type="project" value="UniProtKB-KW"/>
</dbReference>
<protein>
    <submittedName>
        <fullName evidence="6">AAA domain-containing protein</fullName>
    </submittedName>
</protein>
<dbReference type="GO" id="GO:0005524">
    <property type="term" value="F:ATP binding"/>
    <property type="evidence" value="ECO:0007669"/>
    <property type="project" value="UniProtKB-KW"/>
</dbReference>
<keyword evidence="7" id="KW-1185">Reference proteome</keyword>
<reference evidence="6 7" key="1">
    <citation type="submission" date="2018-03" db="EMBL/GenBank/DDBJ databases">
        <title>Genomic Encyclopedia of Type Strains, Phase III (KMG-III): the genomes of soil and plant-associated and newly described type strains.</title>
        <authorList>
            <person name="Whitman W."/>
        </authorList>
    </citation>
    <scope>NUCLEOTIDE SEQUENCE [LARGE SCALE GENOMIC DNA]</scope>
    <source>
        <strain evidence="6 7">CGMCC 4.7097</strain>
    </source>
</reference>
<dbReference type="GO" id="GO:0004386">
    <property type="term" value="F:helicase activity"/>
    <property type="evidence" value="ECO:0007669"/>
    <property type="project" value="UniProtKB-KW"/>
</dbReference>
<comment type="caution">
    <text evidence="6">The sequence shown here is derived from an EMBL/GenBank/DDBJ whole genome shotgun (WGS) entry which is preliminary data.</text>
</comment>
<dbReference type="OrthoDB" id="3197455at2"/>
<evidence type="ECO:0000256" key="3">
    <source>
        <dbReference type="ARBA" id="ARBA00022806"/>
    </source>
</evidence>
<proteinExistence type="predicted"/>
<dbReference type="CDD" id="cd18808">
    <property type="entry name" value="SF1_C_Upf1"/>
    <property type="match status" value="1"/>
</dbReference>
<gene>
    <name evidence="6" type="ORF">B0I31_102687</name>
</gene>